<name>A0A6J4RFJ2_9ACTN</name>
<protein>
    <submittedName>
        <fullName evidence="2">BUG/TctC family periplasmic protein</fullName>
    </submittedName>
</protein>
<feature type="compositionally biased region" description="Basic residues" evidence="1">
    <location>
        <begin position="69"/>
        <end position="100"/>
    </location>
</feature>
<feature type="compositionally biased region" description="Low complexity" evidence="1">
    <location>
        <begin position="135"/>
        <end position="148"/>
    </location>
</feature>
<organism evidence="2">
    <name type="scientific">uncultured Solirubrobacteraceae bacterium</name>
    <dbReference type="NCBI Taxonomy" id="1162706"/>
    <lineage>
        <taxon>Bacteria</taxon>
        <taxon>Bacillati</taxon>
        <taxon>Actinomycetota</taxon>
        <taxon>Thermoleophilia</taxon>
        <taxon>Solirubrobacterales</taxon>
        <taxon>Solirubrobacteraceae</taxon>
        <taxon>environmental samples</taxon>
    </lineage>
</organism>
<feature type="compositionally biased region" description="Basic residues" evidence="1">
    <location>
        <begin position="272"/>
        <end position="293"/>
    </location>
</feature>
<feature type="region of interest" description="Disordered" evidence="1">
    <location>
        <begin position="188"/>
        <end position="324"/>
    </location>
</feature>
<feature type="compositionally biased region" description="Low complexity" evidence="1">
    <location>
        <begin position="15"/>
        <end position="31"/>
    </location>
</feature>
<evidence type="ECO:0000256" key="1">
    <source>
        <dbReference type="SAM" id="MobiDB-lite"/>
    </source>
</evidence>
<sequence length="324" mass="35997">ARPSSPRPARPVPRPCGACLRAGAGPRAPAARADRRAFRRRRLRRCAGAPHRPSPFRALEPAGGDRQPPRRRRPHRRRGRGAQRRRRRHAAARLHRHPRREQRLPQPALQPARGTRSGCDPGGVPQRHRRPPFRPRAGPARAAGARAAAPRRAHLRFRGERHLHPHGGRALHAGERGALHPCAVPRLLPGIERPDGGEHPADVREPAHHPARRARGPRAAARHHQRRALAGAAGRAHRGRGRGGGLRRNRLVHHRRPRQHAGAAPGPAQRGSARRPGRTRPARALRATGRHAGRRDVGGVARLPRRRNGEVDPRRLLRQHPPRL</sequence>
<feature type="compositionally biased region" description="Pro residues" evidence="1">
    <location>
        <begin position="1"/>
        <end position="14"/>
    </location>
</feature>
<proteinExistence type="predicted"/>
<accession>A0A6J4RFJ2</accession>
<feature type="non-terminal residue" evidence="2">
    <location>
        <position position="324"/>
    </location>
</feature>
<evidence type="ECO:0000313" key="2">
    <source>
        <dbReference type="EMBL" id="CAA9472452.1"/>
    </source>
</evidence>
<feature type="compositionally biased region" description="Basic residues" evidence="1">
    <location>
        <begin position="209"/>
        <end position="227"/>
    </location>
</feature>
<feature type="region of interest" description="Disordered" evidence="1">
    <location>
        <begin position="1"/>
        <end position="151"/>
    </location>
</feature>
<feature type="compositionally biased region" description="Basic and acidic residues" evidence="1">
    <location>
        <begin position="192"/>
        <end position="208"/>
    </location>
</feature>
<dbReference type="EMBL" id="CADCVO010000086">
    <property type="protein sequence ID" value="CAA9472452.1"/>
    <property type="molecule type" value="Genomic_DNA"/>
</dbReference>
<dbReference type="AlphaFoldDB" id="A0A6J4RFJ2"/>
<feature type="compositionally biased region" description="Basic residues" evidence="1">
    <location>
        <begin position="235"/>
        <end position="259"/>
    </location>
</feature>
<gene>
    <name evidence="2" type="ORF">AVDCRST_MAG13-572</name>
</gene>
<reference evidence="2" key="1">
    <citation type="submission" date="2020-02" db="EMBL/GenBank/DDBJ databases">
        <authorList>
            <person name="Meier V. D."/>
        </authorList>
    </citation>
    <scope>NUCLEOTIDE SEQUENCE</scope>
    <source>
        <strain evidence="2">AVDCRST_MAG13</strain>
    </source>
</reference>
<feature type="non-terminal residue" evidence="2">
    <location>
        <position position="1"/>
    </location>
</feature>